<feature type="transmembrane region" description="Helical" evidence="1">
    <location>
        <begin position="201"/>
        <end position="221"/>
    </location>
</feature>
<comment type="caution">
    <text evidence="2">The sequence shown here is derived from an EMBL/GenBank/DDBJ whole genome shotgun (WGS) entry which is preliminary data.</text>
</comment>
<dbReference type="EMBL" id="SKCS01000147">
    <property type="protein sequence ID" value="TNN15478.1"/>
    <property type="molecule type" value="Genomic_DNA"/>
</dbReference>
<protein>
    <submittedName>
        <fullName evidence="2">Uncharacterized protein</fullName>
    </submittedName>
</protein>
<keyword evidence="3" id="KW-1185">Reference proteome</keyword>
<dbReference type="Proteomes" id="UP000311919">
    <property type="component" value="Unassembled WGS sequence"/>
</dbReference>
<dbReference type="PANTHER" id="PTHR12242:SF1">
    <property type="entry name" value="MYND-TYPE DOMAIN-CONTAINING PROTEIN"/>
    <property type="match status" value="1"/>
</dbReference>
<sequence>GLSAYEQRAFKLVYYSGELFFLMSCSQVAVEFTRERFGLIFPHPNVFYHWRYICFGRGKTFVVYRCIFASIFIILLILDYIWIILGDSKFPDLLSWCLDASQWALLSTAICYIILACNTVFISRRSGDSVNESTVPYKFVWLLYTCSVNCVFSTMTIHWMFISSQSSLEQTLKHSLPGFLILVDLFLSSIPLYLCHTLYPVIVHLVYLAIVTLGIYLAYTIGNLDKTIRLPSNPTVLIGGHALLPNGYEDFSNIPRILIVLLGAISIGIMIHCILLTLVIIRDFLASLCHQSTNVWYDDNGAAYLMDNSTIDLLSRQSSTGVQNLNDQEK</sequence>
<accession>A0A4Z2DGE6</accession>
<feature type="transmembrane region" description="Helical" evidence="1">
    <location>
        <begin position="257"/>
        <end position="281"/>
    </location>
</feature>
<keyword evidence="1" id="KW-0812">Transmembrane</keyword>
<name>A0A4Z2DGE6_SCHJA</name>
<feature type="transmembrane region" description="Helical" evidence="1">
    <location>
        <begin position="61"/>
        <end position="83"/>
    </location>
</feature>
<feature type="transmembrane region" description="Helical" evidence="1">
    <location>
        <begin position="174"/>
        <end position="194"/>
    </location>
</feature>
<dbReference type="STRING" id="6182.A0A4Z2DGE6"/>
<feature type="transmembrane region" description="Helical" evidence="1">
    <location>
        <begin position="103"/>
        <end position="121"/>
    </location>
</feature>
<evidence type="ECO:0000313" key="2">
    <source>
        <dbReference type="EMBL" id="TNN15478.1"/>
    </source>
</evidence>
<evidence type="ECO:0000313" key="3">
    <source>
        <dbReference type="Proteomes" id="UP000311919"/>
    </source>
</evidence>
<dbReference type="PANTHER" id="PTHR12242">
    <property type="entry name" value="OS02G0130600 PROTEIN-RELATED"/>
    <property type="match status" value="1"/>
</dbReference>
<dbReference type="OrthoDB" id="419711at2759"/>
<keyword evidence="1" id="KW-0472">Membrane</keyword>
<gene>
    <name evidence="2" type="ORF">EWB00_001221</name>
</gene>
<keyword evidence="1" id="KW-1133">Transmembrane helix</keyword>
<reference evidence="2 3" key="1">
    <citation type="submission" date="2019-03" db="EMBL/GenBank/DDBJ databases">
        <title>An improved genome assembly of the fluke Schistosoma japonicum.</title>
        <authorList>
            <person name="Hu W."/>
            <person name="Luo F."/>
            <person name="Yin M."/>
            <person name="Mo X."/>
            <person name="Sun C."/>
            <person name="Wu Q."/>
            <person name="Zhu B."/>
            <person name="Xiang M."/>
            <person name="Wang J."/>
            <person name="Wang Y."/>
            <person name="Zhang T."/>
            <person name="Xu B."/>
            <person name="Zheng H."/>
            <person name="Feng Z."/>
        </authorList>
    </citation>
    <scope>NUCLEOTIDE SEQUENCE [LARGE SCALE GENOMIC DNA]</scope>
    <source>
        <strain evidence="2">HuSjv2</strain>
        <tissue evidence="2">Worms</tissue>
    </source>
</reference>
<evidence type="ECO:0000256" key="1">
    <source>
        <dbReference type="SAM" id="Phobius"/>
    </source>
</evidence>
<organism evidence="2 3">
    <name type="scientific">Schistosoma japonicum</name>
    <name type="common">Blood fluke</name>
    <dbReference type="NCBI Taxonomy" id="6182"/>
    <lineage>
        <taxon>Eukaryota</taxon>
        <taxon>Metazoa</taxon>
        <taxon>Spiralia</taxon>
        <taxon>Lophotrochozoa</taxon>
        <taxon>Platyhelminthes</taxon>
        <taxon>Trematoda</taxon>
        <taxon>Digenea</taxon>
        <taxon>Strigeidida</taxon>
        <taxon>Schistosomatoidea</taxon>
        <taxon>Schistosomatidae</taxon>
        <taxon>Schistosoma</taxon>
    </lineage>
</organism>
<dbReference type="AlphaFoldDB" id="A0A4Z2DGE6"/>
<proteinExistence type="predicted"/>
<dbReference type="GO" id="GO:0016020">
    <property type="term" value="C:membrane"/>
    <property type="evidence" value="ECO:0007669"/>
    <property type="project" value="TreeGrafter"/>
</dbReference>
<feature type="transmembrane region" description="Helical" evidence="1">
    <location>
        <begin position="141"/>
        <end position="162"/>
    </location>
</feature>
<feature type="non-terminal residue" evidence="2">
    <location>
        <position position="1"/>
    </location>
</feature>